<sequence length="372" mass="41374">MTLCKRVIVVTRYAGAVPAMCQTCSLERAAQCRDDLMRQVRQESRSFRGQEIANLCRSARDNMACLMWHSANCQSRDQQDKSGDVILSAKSFLDRSCDLDGGWRVSRCFQYDDVKQCEANFVAGGKASIVSDSCRSYVAFKRCVKDVAGRRCSVEEERQLSSYLVDRARELSWQCGASSGEARDVHSIYRSGGSPGGYAPYTQGVGVITVIQNGVSRANNGCHCPTKDTLHRGTVAPTVLAAARSKIPAQRKQEKNSYCMLRASEYIQDCSREHQKRQYNARRYHSDDRVRETCCATLAYRECIKVVLHDQCRDAGSSVIDNILYQQTRELDYECRDFNAYRCSGCVTGASGAVLLATVAMALARTFGFGSS</sequence>
<dbReference type="AlphaFoldDB" id="A0AAQ4FM10"/>
<comment type="caution">
    <text evidence="1">The sequence shown here is derived from an EMBL/GenBank/DDBJ whole genome shotgun (WGS) entry which is preliminary data.</text>
</comment>
<dbReference type="Proteomes" id="UP001321473">
    <property type="component" value="Unassembled WGS sequence"/>
</dbReference>
<proteinExistence type="predicted"/>
<reference evidence="1 2" key="1">
    <citation type="journal article" date="2023" name="Arcadia Sci">
        <title>De novo assembly of a long-read Amblyomma americanum tick genome.</title>
        <authorList>
            <person name="Chou S."/>
            <person name="Poskanzer K.E."/>
            <person name="Rollins M."/>
            <person name="Thuy-Boun P.S."/>
        </authorList>
    </citation>
    <scope>NUCLEOTIDE SEQUENCE [LARGE SCALE GENOMIC DNA]</scope>
    <source>
        <strain evidence="1">F_SG_1</strain>
        <tissue evidence="1">Salivary glands</tissue>
    </source>
</reference>
<evidence type="ECO:0000313" key="2">
    <source>
        <dbReference type="Proteomes" id="UP001321473"/>
    </source>
</evidence>
<name>A0AAQ4FM10_AMBAM</name>
<accession>A0AAQ4FM10</accession>
<dbReference type="EMBL" id="JARKHS020001022">
    <property type="protein sequence ID" value="KAK8788250.1"/>
    <property type="molecule type" value="Genomic_DNA"/>
</dbReference>
<protein>
    <submittedName>
        <fullName evidence="1">Uncharacterized protein</fullName>
    </submittedName>
</protein>
<evidence type="ECO:0000313" key="1">
    <source>
        <dbReference type="EMBL" id="KAK8788250.1"/>
    </source>
</evidence>
<gene>
    <name evidence="1" type="ORF">V5799_021976</name>
</gene>
<keyword evidence="2" id="KW-1185">Reference proteome</keyword>
<organism evidence="1 2">
    <name type="scientific">Amblyomma americanum</name>
    <name type="common">Lone star tick</name>
    <dbReference type="NCBI Taxonomy" id="6943"/>
    <lineage>
        <taxon>Eukaryota</taxon>
        <taxon>Metazoa</taxon>
        <taxon>Ecdysozoa</taxon>
        <taxon>Arthropoda</taxon>
        <taxon>Chelicerata</taxon>
        <taxon>Arachnida</taxon>
        <taxon>Acari</taxon>
        <taxon>Parasitiformes</taxon>
        <taxon>Ixodida</taxon>
        <taxon>Ixodoidea</taxon>
        <taxon>Ixodidae</taxon>
        <taxon>Amblyomminae</taxon>
        <taxon>Amblyomma</taxon>
    </lineage>
</organism>